<dbReference type="Gramene" id="Bra038570.1">
    <property type="protein sequence ID" value="Bra038570.1-P"/>
    <property type="gene ID" value="Bra038570"/>
</dbReference>
<protein>
    <submittedName>
        <fullName evidence="2">Uncharacterized protein</fullName>
    </submittedName>
</protein>
<name>M4FBV4_BRACM</name>
<sequence length="226" mass="25607">MDENGSNPRYINDQEGHLRNAASQRIDAQRAAIPESDTDSTGTSQHVDEAARPRTGDDSEFLDSVRSCCFQALSEGHHHKLFDFSDRSNAEGASGDSKMHCESSRGIDIDQQRNQDIDRQSRKNIDRQSHIKNQGELVPEVTSDMSDAINHGKKISGNTYTTLVIHQFKLECLGARLQNLENTTATMNEKWRRGDETMRDFTGTWFNKSIEEMETCFPTSTCFLHY</sequence>
<reference evidence="2" key="3">
    <citation type="submission" date="2023-03" db="UniProtKB">
        <authorList>
            <consortium name="EnsemblPlants"/>
        </authorList>
    </citation>
    <scope>IDENTIFICATION</scope>
    <source>
        <strain evidence="2">cv. Chiifu-401-42</strain>
    </source>
</reference>
<dbReference type="Proteomes" id="UP000011750">
    <property type="component" value="Unassembled WGS sequence"/>
</dbReference>
<dbReference type="InParanoid" id="M4FBV4"/>
<evidence type="ECO:0000256" key="1">
    <source>
        <dbReference type="SAM" id="MobiDB-lite"/>
    </source>
</evidence>
<dbReference type="EnsemblPlants" id="Bra038570.1">
    <property type="protein sequence ID" value="Bra038570.1-P"/>
    <property type="gene ID" value="Bra038570"/>
</dbReference>
<reference evidence="3" key="1">
    <citation type="journal article" date="2011" name="Nat. Genet.">
        <title>The genome of the mesopolyploid crop species Brassica rapa.</title>
        <authorList>
            <consortium name="Brassica rapa Genome Sequencing Project Consortium"/>
            <person name="Wang X."/>
            <person name="Wang H."/>
            <person name="Wang J."/>
            <person name="Sun R."/>
            <person name="Wu J."/>
            <person name="Liu S."/>
            <person name="Bai Y."/>
            <person name="Mun J.H."/>
            <person name="Bancroft I."/>
            <person name="Cheng F."/>
            <person name="Huang S."/>
            <person name="Li X."/>
            <person name="Hua W."/>
            <person name="Wang J."/>
            <person name="Wang X."/>
            <person name="Freeling M."/>
            <person name="Pires J.C."/>
            <person name="Paterson A.H."/>
            <person name="Chalhoub B."/>
            <person name="Wang B."/>
            <person name="Hayward A."/>
            <person name="Sharpe A.G."/>
            <person name="Park B.S."/>
            <person name="Weisshaar B."/>
            <person name="Liu B."/>
            <person name="Li B."/>
            <person name="Liu B."/>
            <person name="Tong C."/>
            <person name="Song C."/>
            <person name="Duran C."/>
            <person name="Peng C."/>
            <person name="Geng C."/>
            <person name="Koh C."/>
            <person name="Lin C."/>
            <person name="Edwards D."/>
            <person name="Mu D."/>
            <person name="Shen D."/>
            <person name="Soumpourou E."/>
            <person name="Li F."/>
            <person name="Fraser F."/>
            <person name="Conant G."/>
            <person name="Lassalle G."/>
            <person name="King G.J."/>
            <person name="Bonnema G."/>
            <person name="Tang H."/>
            <person name="Wang H."/>
            <person name="Belcram H."/>
            <person name="Zhou H."/>
            <person name="Hirakawa H."/>
            <person name="Abe H."/>
            <person name="Guo H."/>
            <person name="Wang H."/>
            <person name="Jin H."/>
            <person name="Parkin I.A."/>
            <person name="Batley J."/>
            <person name="Kim J.S."/>
            <person name="Just J."/>
            <person name="Li J."/>
            <person name="Xu J."/>
            <person name="Deng J."/>
            <person name="Kim J.A."/>
            <person name="Li J."/>
            <person name="Yu J."/>
            <person name="Meng J."/>
            <person name="Wang J."/>
            <person name="Min J."/>
            <person name="Poulain J."/>
            <person name="Wang J."/>
            <person name="Hatakeyama K."/>
            <person name="Wu K."/>
            <person name="Wang L."/>
            <person name="Fang L."/>
            <person name="Trick M."/>
            <person name="Links M.G."/>
            <person name="Zhao M."/>
            <person name="Jin M."/>
            <person name="Ramchiary N."/>
            <person name="Drou N."/>
            <person name="Berkman P.J."/>
            <person name="Cai Q."/>
            <person name="Huang Q."/>
            <person name="Li R."/>
            <person name="Tabata S."/>
            <person name="Cheng S."/>
            <person name="Zhang S."/>
            <person name="Zhang S."/>
            <person name="Huang S."/>
            <person name="Sato S."/>
            <person name="Sun S."/>
            <person name="Kwon S.J."/>
            <person name="Choi S.R."/>
            <person name="Lee T.H."/>
            <person name="Fan W."/>
            <person name="Zhao X."/>
            <person name="Tan X."/>
            <person name="Xu X."/>
            <person name="Wang Y."/>
            <person name="Qiu Y."/>
            <person name="Yin Y."/>
            <person name="Li Y."/>
            <person name="Du Y."/>
            <person name="Liao Y."/>
            <person name="Lim Y."/>
            <person name="Narusaka Y."/>
            <person name="Wang Y."/>
            <person name="Wang Z."/>
            <person name="Li Z."/>
            <person name="Wang Z."/>
            <person name="Xiong Z."/>
            <person name="Zhang Z."/>
        </authorList>
    </citation>
    <scope>NUCLEOTIDE SEQUENCE [LARGE SCALE GENOMIC DNA]</scope>
    <source>
        <strain evidence="3">cv. Chiifu-401-42</strain>
    </source>
</reference>
<dbReference type="HOGENOM" id="CLU_1226342_0_0_1"/>
<evidence type="ECO:0000313" key="3">
    <source>
        <dbReference type="Proteomes" id="UP000011750"/>
    </source>
</evidence>
<evidence type="ECO:0000313" key="2">
    <source>
        <dbReference type="EnsemblPlants" id="Bra038570.1-P"/>
    </source>
</evidence>
<feature type="compositionally biased region" description="Basic and acidic residues" evidence="1">
    <location>
        <begin position="46"/>
        <end position="57"/>
    </location>
</feature>
<feature type="compositionally biased region" description="Basic and acidic residues" evidence="1">
    <location>
        <begin position="97"/>
        <end position="129"/>
    </location>
</feature>
<keyword evidence="3" id="KW-1185">Reference proteome</keyword>
<accession>M4FBV4</accession>
<proteinExistence type="predicted"/>
<feature type="region of interest" description="Disordered" evidence="1">
    <location>
        <begin position="86"/>
        <end position="135"/>
    </location>
</feature>
<feature type="region of interest" description="Disordered" evidence="1">
    <location>
        <begin position="1"/>
        <end position="60"/>
    </location>
</feature>
<organism evidence="2 3">
    <name type="scientific">Brassica campestris</name>
    <name type="common">Field mustard</name>
    <dbReference type="NCBI Taxonomy" id="3711"/>
    <lineage>
        <taxon>Eukaryota</taxon>
        <taxon>Viridiplantae</taxon>
        <taxon>Streptophyta</taxon>
        <taxon>Embryophyta</taxon>
        <taxon>Tracheophyta</taxon>
        <taxon>Spermatophyta</taxon>
        <taxon>Magnoliopsida</taxon>
        <taxon>eudicotyledons</taxon>
        <taxon>Gunneridae</taxon>
        <taxon>Pentapetalae</taxon>
        <taxon>rosids</taxon>
        <taxon>malvids</taxon>
        <taxon>Brassicales</taxon>
        <taxon>Brassicaceae</taxon>
        <taxon>Brassiceae</taxon>
        <taxon>Brassica</taxon>
    </lineage>
</organism>
<reference evidence="3" key="2">
    <citation type="journal article" date="2018" name="Hortic Res">
        <title>Improved Brassica rapa reference genome by single-molecule sequencing and chromosome conformation capture technologies.</title>
        <authorList>
            <person name="Zhang L."/>
            <person name="Cai X."/>
            <person name="Wu J."/>
            <person name="Liu M."/>
            <person name="Grob S."/>
            <person name="Cheng F."/>
            <person name="Liang J."/>
            <person name="Cai C."/>
            <person name="Liu Z."/>
            <person name="Liu B."/>
            <person name="Wang F."/>
            <person name="Li S."/>
            <person name="Liu F."/>
            <person name="Li X."/>
            <person name="Cheng L."/>
            <person name="Yang W."/>
            <person name="Li M.H."/>
            <person name="Grossniklaus U."/>
            <person name="Zheng H."/>
            <person name="Wang X."/>
        </authorList>
    </citation>
    <scope>NUCLEOTIDE SEQUENCE [LARGE SCALE GENOMIC DNA]</scope>
    <source>
        <strain evidence="3">cv. Chiifu-401-42</strain>
    </source>
</reference>
<dbReference type="AlphaFoldDB" id="M4FBV4"/>